<evidence type="ECO:0000256" key="5">
    <source>
        <dbReference type="ARBA" id="ARBA00023254"/>
    </source>
</evidence>
<dbReference type="SUPFAM" id="SSF56019">
    <property type="entry name" value="The spindle assembly checkpoint protein mad2"/>
    <property type="match status" value="1"/>
</dbReference>
<comment type="subcellular location">
    <subcellularLocation>
        <location evidence="2">Chromosome</location>
    </subcellularLocation>
    <subcellularLocation>
        <location evidence="1">Nucleus</location>
    </subcellularLocation>
</comment>
<dbReference type="InterPro" id="IPR051294">
    <property type="entry name" value="HORMA_MeioticProgression"/>
</dbReference>
<dbReference type="OrthoDB" id="1928087at2759"/>
<evidence type="ECO:0000256" key="4">
    <source>
        <dbReference type="ARBA" id="ARBA00023242"/>
    </source>
</evidence>
<dbReference type="GO" id="GO:0005694">
    <property type="term" value="C:chromosome"/>
    <property type="evidence" value="ECO:0007669"/>
    <property type="project" value="UniProtKB-SubCell"/>
</dbReference>
<reference evidence="8" key="1">
    <citation type="submission" date="2022-06" db="EMBL/GenBank/DDBJ databases">
        <title>Complete genome sequences of two strains of the flax pathogen Septoria linicola.</title>
        <authorList>
            <person name="Lapalu N."/>
            <person name="Simon A."/>
            <person name="Demenou B."/>
            <person name="Paumier D."/>
            <person name="Guillot M.-P."/>
            <person name="Gout L."/>
            <person name="Valade R."/>
        </authorList>
    </citation>
    <scope>NUCLEOTIDE SEQUENCE</scope>
    <source>
        <strain evidence="8">SE15195</strain>
    </source>
</reference>
<evidence type="ECO:0000313" key="9">
    <source>
        <dbReference type="Proteomes" id="UP001056384"/>
    </source>
</evidence>
<dbReference type="Gene3D" id="3.30.900.10">
    <property type="entry name" value="HORMA domain"/>
    <property type="match status" value="1"/>
</dbReference>
<dbReference type="EMBL" id="CP099421">
    <property type="protein sequence ID" value="USW52246.1"/>
    <property type="molecule type" value="Genomic_DNA"/>
</dbReference>
<dbReference type="AlphaFoldDB" id="A0A9Q9EHX4"/>
<evidence type="ECO:0000256" key="1">
    <source>
        <dbReference type="ARBA" id="ARBA00004123"/>
    </source>
</evidence>
<keyword evidence="9" id="KW-1185">Reference proteome</keyword>
<organism evidence="8 9">
    <name type="scientific">Septoria linicola</name>
    <dbReference type="NCBI Taxonomy" id="215465"/>
    <lineage>
        <taxon>Eukaryota</taxon>
        <taxon>Fungi</taxon>
        <taxon>Dikarya</taxon>
        <taxon>Ascomycota</taxon>
        <taxon>Pezizomycotina</taxon>
        <taxon>Dothideomycetes</taxon>
        <taxon>Dothideomycetidae</taxon>
        <taxon>Mycosphaerellales</taxon>
        <taxon>Mycosphaerellaceae</taxon>
        <taxon>Septoria</taxon>
    </lineage>
</organism>
<name>A0A9Q9EHX4_9PEZI</name>
<evidence type="ECO:0000256" key="2">
    <source>
        <dbReference type="ARBA" id="ARBA00004286"/>
    </source>
</evidence>
<keyword evidence="4" id="KW-0539">Nucleus</keyword>
<dbReference type="GO" id="GO:0007130">
    <property type="term" value="P:synaptonemal complex assembly"/>
    <property type="evidence" value="ECO:0007669"/>
    <property type="project" value="TreeGrafter"/>
</dbReference>
<feature type="region of interest" description="Disordered" evidence="6">
    <location>
        <begin position="299"/>
        <end position="320"/>
    </location>
</feature>
<dbReference type="Pfam" id="PF02301">
    <property type="entry name" value="HORMA"/>
    <property type="match status" value="1"/>
</dbReference>
<dbReference type="PANTHER" id="PTHR48225">
    <property type="entry name" value="HORMA DOMAIN-CONTAINING PROTEIN 1"/>
    <property type="match status" value="1"/>
</dbReference>
<dbReference type="InterPro" id="IPR003511">
    <property type="entry name" value="HORMA_dom"/>
</dbReference>
<evidence type="ECO:0000259" key="7">
    <source>
        <dbReference type="PROSITE" id="PS50815"/>
    </source>
</evidence>
<dbReference type="PANTHER" id="PTHR48225:SF7">
    <property type="entry name" value="MEIOSIS-SPECIFIC PROTEIN HOP1"/>
    <property type="match status" value="1"/>
</dbReference>
<feature type="compositionally biased region" description="Polar residues" evidence="6">
    <location>
        <begin position="304"/>
        <end position="317"/>
    </location>
</feature>
<feature type="region of interest" description="Disordered" evidence="6">
    <location>
        <begin position="649"/>
        <end position="668"/>
    </location>
</feature>
<dbReference type="PROSITE" id="PS50815">
    <property type="entry name" value="HORMA"/>
    <property type="match status" value="1"/>
</dbReference>
<dbReference type="SUPFAM" id="SSF57903">
    <property type="entry name" value="FYVE/PHD zinc finger"/>
    <property type="match status" value="1"/>
</dbReference>
<dbReference type="InterPro" id="IPR036570">
    <property type="entry name" value="HORMA_dom_sf"/>
</dbReference>
<evidence type="ECO:0000256" key="6">
    <source>
        <dbReference type="SAM" id="MobiDB-lite"/>
    </source>
</evidence>
<feature type="domain" description="HORMA" evidence="7">
    <location>
        <begin position="23"/>
        <end position="256"/>
    </location>
</feature>
<evidence type="ECO:0000256" key="3">
    <source>
        <dbReference type="ARBA" id="ARBA00022454"/>
    </source>
</evidence>
<keyword evidence="3" id="KW-0158">Chromosome</keyword>
<keyword evidence="5" id="KW-0469">Meiosis</keyword>
<feature type="compositionally biased region" description="Pro residues" evidence="6">
    <location>
        <begin position="651"/>
        <end position="660"/>
    </location>
</feature>
<dbReference type="InterPro" id="IPR011011">
    <property type="entry name" value="Znf_FYVE_PHD"/>
</dbReference>
<protein>
    <submittedName>
        <fullName evidence="8">HORMA domain, Zinc finger, FYVE/PHD-type, Zinc finger, RING/FYVE/PHD-type</fullName>
    </submittedName>
</protein>
<dbReference type="GO" id="GO:0005634">
    <property type="term" value="C:nucleus"/>
    <property type="evidence" value="ECO:0007669"/>
    <property type="project" value="UniProtKB-SubCell"/>
</dbReference>
<dbReference type="Proteomes" id="UP001056384">
    <property type="component" value="Chromosome 4"/>
</dbReference>
<gene>
    <name evidence="8" type="ORF">Slin15195_G055650</name>
</gene>
<evidence type="ECO:0000313" key="8">
    <source>
        <dbReference type="EMBL" id="USW52246.1"/>
    </source>
</evidence>
<sequence length="738" mass="81923">MATKQIQKTCTTQTKTKTTITQKQSLEVVQTLLHGGLSSLAYLRMFFAEKAFDTQTYSAGNRMPSYQDYVNGKLPKQKKTETGTHTVMKVLRRTRSKRADAFLDWLEEGAFVALREGRLRALQIYVHTDPDHRDRVVETYTFTIKYHDDGRGGRLLAGLEFDSPGKEGFTVEATTRALQDMLLRIIDTCQGLPDLPEQRFISMALFYPEDSNDIKLRGFEASTIEQLLFAQAEGWEKNTLKFDEVQSAFHSASLRVTHLEHPVFRGLSSIAEPARIPSRLEYVPDQSRESEIVDMLESPAAVSSEKTPTTLGRTPSTVFPEETTAADPETFVATPAPTSTLPAQVDEEDEQRIEETVPMQNSRVTSLILPESIDTQASDAPRMKSALQHMLRPEHISQGDTQTQALGQASKGIEATPSVHNRFATPLIRASASVKLLLLPEVLGRLKERKSELRLKALKLAGVTVAKAKKIDVVLCQCGHAEEEDDMINCSFCGTWQHLHCYGFTGTDDPRLPDDHACFQCLLGGHDDTLLVNLREVALKRRAMSFALQHGLQRNREDLAKSMGVSVSVAKGLIGHLLKEGFVLSPTASRGSALSGLKKPHYVPIHEGPALDKLQRELFDPLTHIGQFYANTTSLSTTITRQLRALRSASMPPPATPNSPIPERGVHFSPSSRIIERPVTPSRTLEKHRQPLLKRPLDEDIFSTPAKRRATATPVFHRFRSVQTVGVLNADGLSSPAS</sequence>
<proteinExistence type="predicted"/>
<dbReference type="Gene3D" id="3.30.40.10">
    <property type="entry name" value="Zinc/RING finger domain, C3HC4 (zinc finger)"/>
    <property type="match status" value="1"/>
</dbReference>
<dbReference type="InterPro" id="IPR013083">
    <property type="entry name" value="Znf_RING/FYVE/PHD"/>
</dbReference>
<accession>A0A9Q9EHX4</accession>
<dbReference type="GO" id="GO:0051598">
    <property type="term" value="P:meiotic recombination checkpoint signaling"/>
    <property type="evidence" value="ECO:0007669"/>
    <property type="project" value="TreeGrafter"/>
</dbReference>